<gene>
    <name evidence="2" type="ORF">THASP1DRAFT_29705</name>
</gene>
<accession>A0A4P9XSU5</accession>
<feature type="region of interest" description="Disordered" evidence="1">
    <location>
        <begin position="359"/>
        <end position="378"/>
    </location>
</feature>
<sequence length="407" mass="44596">MSEACAALYIGTTLEGVSLEQPASTTEYATRQQQRLNELFANLGDSADRIPLLMVFWAHSGAPAETAFLHRTASLCSTGFSIKKTVIVSGPDSFGSFERHIEWLVEESKLLPTMQPHELILDFSDIFHWACARIARTADRSLPLHQPTLPAAQRKRPATSLMSALLVSPYGTYFELLVEVFNAELTALDQLVASLTVLDKQSHSHAFFAGFRLPDSLPLLDLDNHVTPTTFIQRRISQLATKAPWIAPSIATANTCGPMQMAARAFHEIEATFARCVEKHIRQLDVPLYASKQRRELLETLRSHAQQLLDRAEAIATQLSVPPPVDDGSPGISKYAAPTNSVPLVILLIARRCLHSRTVVTPSSPSSPLQRGSTASPARLGGLQQLKALVDDVQGWLAQMNPDARAP</sequence>
<protein>
    <submittedName>
        <fullName evidence="2">Uncharacterized protein</fullName>
    </submittedName>
</protein>
<dbReference type="Proteomes" id="UP000271241">
    <property type="component" value="Unassembled WGS sequence"/>
</dbReference>
<proteinExistence type="predicted"/>
<evidence type="ECO:0000313" key="3">
    <source>
        <dbReference type="Proteomes" id="UP000271241"/>
    </source>
</evidence>
<keyword evidence="3" id="KW-1185">Reference proteome</keyword>
<evidence type="ECO:0000256" key="1">
    <source>
        <dbReference type="SAM" id="MobiDB-lite"/>
    </source>
</evidence>
<name>A0A4P9XSU5_9FUNG</name>
<dbReference type="EMBL" id="KZ992598">
    <property type="protein sequence ID" value="RKP08480.1"/>
    <property type="molecule type" value="Genomic_DNA"/>
</dbReference>
<dbReference type="AlphaFoldDB" id="A0A4P9XSU5"/>
<evidence type="ECO:0000313" key="2">
    <source>
        <dbReference type="EMBL" id="RKP08480.1"/>
    </source>
</evidence>
<reference evidence="3" key="1">
    <citation type="journal article" date="2018" name="Nat. Microbiol.">
        <title>Leveraging single-cell genomics to expand the fungal tree of life.</title>
        <authorList>
            <person name="Ahrendt S.R."/>
            <person name="Quandt C.A."/>
            <person name="Ciobanu D."/>
            <person name="Clum A."/>
            <person name="Salamov A."/>
            <person name="Andreopoulos B."/>
            <person name="Cheng J.F."/>
            <person name="Woyke T."/>
            <person name="Pelin A."/>
            <person name="Henrissat B."/>
            <person name="Reynolds N.K."/>
            <person name="Benny G.L."/>
            <person name="Smith M.E."/>
            <person name="James T.Y."/>
            <person name="Grigoriev I.V."/>
        </authorList>
    </citation>
    <scope>NUCLEOTIDE SEQUENCE [LARGE SCALE GENOMIC DNA]</scope>
    <source>
        <strain evidence="3">RSA 1356</strain>
    </source>
</reference>
<organism evidence="2 3">
    <name type="scientific">Thamnocephalis sphaerospora</name>
    <dbReference type="NCBI Taxonomy" id="78915"/>
    <lineage>
        <taxon>Eukaryota</taxon>
        <taxon>Fungi</taxon>
        <taxon>Fungi incertae sedis</taxon>
        <taxon>Zoopagomycota</taxon>
        <taxon>Zoopagomycotina</taxon>
        <taxon>Zoopagomycetes</taxon>
        <taxon>Zoopagales</taxon>
        <taxon>Sigmoideomycetaceae</taxon>
        <taxon>Thamnocephalis</taxon>
    </lineage>
</organism>